<evidence type="ECO:0000313" key="2">
    <source>
        <dbReference type="Proteomes" id="UP000247569"/>
    </source>
</evidence>
<organism evidence="1 2">
    <name type="scientific">Nocardia tenerifensis</name>
    <dbReference type="NCBI Taxonomy" id="228006"/>
    <lineage>
        <taxon>Bacteria</taxon>
        <taxon>Bacillati</taxon>
        <taxon>Actinomycetota</taxon>
        <taxon>Actinomycetes</taxon>
        <taxon>Mycobacteriales</taxon>
        <taxon>Nocardiaceae</taxon>
        <taxon>Nocardia</taxon>
    </lineage>
</organism>
<comment type="caution">
    <text evidence="1">The sequence shown here is derived from an EMBL/GenBank/DDBJ whole genome shotgun (WGS) entry which is preliminary data.</text>
</comment>
<name>A0A318JRP6_9NOCA</name>
<evidence type="ECO:0000313" key="1">
    <source>
        <dbReference type="EMBL" id="PXX52766.1"/>
    </source>
</evidence>
<accession>A0A318JRP6</accession>
<gene>
    <name evidence="1" type="ORF">DFR70_13014</name>
</gene>
<dbReference type="AlphaFoldDB" id="A0A318JRP6"/>
<dbReference type="EMBL" id="QJKF01000030">
    <property type="protein sequence ID" value="PXX52766.1"/>
    <property type="molecule type" value="Genomic_DNA"/>
</dbReference>
<dbReference type="Proteomes" id="UP000247569">
    <property type="component" value="Unassembled WGS sequence"/>
</dbReference>
<proteinExistence type="predicted"/>
<protein>
    <submittedName>
        <fullName evidence="1">Uncharacterized protein</fullName>
    </submittedName>
</protein>
<reference evidence="1 2" key="1">
    <citation type="submission" date="2018-05" db="EMBL/GenBank/DDBJ databases">
        <title>Genomic Encyclopedia of Type Strains, Phase IV (KMG-IV): sequencing the most valuable type-strain genomes for metagenomic binning, comparative biology and taxonomic classification.</title>
        <authorList>
            <person name="Goeker M."/>
        </authorList>
    </citation>
    <scope>NUCLEOTIDE SEQUENCE [LARGE SCALE GENOMIC DNA]</scope>
    <source>
        <strain evidence="1 2">DSM 44704</strain>
    </source>
</reference>
<sequence length="43" mass="4869">MMRTRASKIRVGRAAGVYALNADRPDSQIYHIVPYHLLVVTVE</sequence>
<keyword evidence="2" id="KW-1185">Reference proteome</keyword>